<comment type="caution">
    <text evidence="1">The sequence shown here is derived from an EMBL/GenBank/DDBJ whole genome shotgun (WGS) entry which is preliminary data.</text>
</comment>
<reference evidence="1" key="1">
    <citation type="submission" date="2022-01" db="EMBL/GenBank/DDBJ databases">
        <title>Comparative genomics reveals a dynamic genome evolution in the ectomycorrhizal milk-cap (Lactarius) mushrooms.</title>
        <authorList>
            <consortium name="DOE Joint Genome Institute"/>
            <person name="Lebreton A."/>
            <person name="Tang N."/>
            <person name="Kuo A."/>
            <person name="LaButti K."/>
            <person name="Drula E."/>
            <person name="Barry K."/>
            <person name="Clum A."/>
            <person name="Lipzen A."/>
            <person name="Mousain D."/>
            <person name="Ng V."/>
            <person name="Wang R."/>
            <person name="Wang X."/>
            <person name="Dai Y."/>
            <person name="Henrissat B."/>
            <person name="Grigoriev I.V."/>
            <person name="Guerin-Laguette A."/>
            <person name="Yu F."/>
            <person name="Martin F.M."/>
        </authorList>
    </citation>
    <scope>NUCLEOTIDE SEQUENCE</scope>
    <source>
        <strain evidence="1">QP</strain>
    </source>
</reference>
<accession>A0AAD4L5L1</accession>
<proteinExistence type="predicted"/>
<dbReference type="AlphaFoldDB" id="A0AAD4L5L1"/>
<gene>
    <name evidence="1" type="ORF">EDB92DRAFT_1808695</name>
</gene>
<dbReference type="EMBL" id="JAKELL010000311">
    <property type="protein sequence ID" value="KAH8977453.1"/>
    <property type="molecule type" value="Genomic_DNA"/>
</dbReference>
<evidence type="ECO:0000313" key="2">
    <source>
        <dbReference type="Proteomes" id="UP001201163"/>
    </source>
</evidence>
<feature type="non-terminal residue" evidence="1">
    <location>
        <position position="1"/>
    </location>
</feature>
<sequence>IQESLEGIRHRCQQLEIEVPVLVAADNCCQIRNAVNKVPPDADIVLDVYHFHFLMR</sequence>
<organism evidence="1 2">
    <name type="scientific">Lactarius akahatsu</name>
    <dbReference type="NCBI Taxonomy" id="416441"/>
    <lineage>
        <taxon>Eukaryota</taxon>
        <taxon>Fungi</taxon>
        <taxon>Dikarya</taxon>
        <taxon>Basidiomycota</taxon>
        <taxon>Agaricomycotina</taxon>
        <taxon>Agaricomycetes</taxon>
        <taxon>Russulales</taxon>
        <taxon>Russulaceae</taxon>
        <taxon>Lactarius</taxon>
    </lineage>
</organism>
<name>A0AAD4L5L1_9AGAM</name>
<protein>
    <submittedName>
        <fullName evidence="1">Uncharacterized protein</fullName>
    </submittedName>
</protein>
<keyword evidence="2" id="KW-1185">Reference proteome</keyword>
<evidence type="ECO:0000313" key="1">
    <source>
        <dbReference type="EMBL" id="KAH8977453.1"/>
    </source>
</evidence>
<dbReference type="Proteomes" id="UP001201163">
    <property type="component" value="Unassembled WGS sequence"/>
</dbReference>